<keyword evidence="1" id="KW-1133">Transmembrane helix</keyword>
<keyword evidence="1" id="KW-0472">Membrane</keyword>
<feature type="chain" id="PRO_5018791946" evidence="2">
    <location>
        <begin position="32"/>
        <end position="462"/>
    </location>
</feature>
<feature type="signal peptide" evidence="2">
    <location>
        <begin position="1"/>
        <end position="31"/>
    </location>
</feature>
<dbReference type="Proteomes" id="UP000277766">
    <property type="component" value="Unassembled WGS sequence"/>
</dbReference>
<dbReference type="EMBL" id="RXPE01000010">
    <property type="protein sequence ID" value="RTR27542.1"/>
    <property type="molecule type" value="Genomic_DNA"/>
</dbReference>
<evidence type="ECO:0000313" key="4">
    <source>
        <dbReference type="EMBL" id="RTR27542.1"/>
    </source>
</evidence>
<dbReference type="PROSITE" id="PS00146">
    <property type="entry name" value="BETA_LACTAMASE_A"/>
    <property type="match status" value="1"/>
</dbReference>
<feature type="transmembrane region" description="Helical" evidence="1">
    <location>
        <begin position="440"/>
        <end position="459"/>
    </location>
</feature>
<dbReference type="GO" id="GO:0016787">
    <property type="term" value="F:hydrolase activity"/>
    <property type="evidence" value="ECO:0007669"/>
    <property type="project" value="UniProtKB-KW"/>
</dbReference>
<evidence type="ECO:0000259" key="3">
    <source>
        <dbReference type="Pfam" id="PF00144"/>
    </source>
</evidence>
<proteinExistence type="predicted"/>
<dbReference type="Gene3D" id="3.40.710.10">
    <property type="entry name" value="DD-peptidase/beta-lactamase superfamily"/>
    <property type="match status" value="1"/>
</dbReference>
<dbReference type="OrthoDB" id="119951at2"/>
<dbReference type="RefSeq" id="WP_126351986.1">
    <property type="nucleotide sequence ID" value="NZ_CP086380.1"/>
</dbReference>
<evidence type="ECO:0000256" key="1">
    <source>
        <dbReference type="SAM" id="Phobius"/>
    </source>
</evidence>
<name>A0A3S0RG47_9DEIO</name>
<organism evidence="4 5">
    <name type="scientific">Deinococcus radiophilus</name>
    <dbReference type="NCBI Taxonomy" id="32062"/>
    <lineage>
        <taxon>Bacteria</taxon>
        <taxon>Thermotogati</taxon>
        <taxon>Deinococcota</taxon>
        <taxon>Deinococci</taxon>
        <taxon>Deinococcales</taxon>
        <taxon>Deinococcaceae</taxon>
        <taxon>Deinococcus</taxon>
    </lineage>
</organism>
<feature type="transmembrane region" description="Helical" evidence="1">
    <location>
        <begin position="400"/>
        <end position="420"/>
    </location>
</feature>
<accession>A0A3S0RG47</accession>
<dbReference type="Pfam" id="PF00144">
    <property type="entry name" value="Beta-lactamase"/>
    <property type="match status" value="1"/>
</dbReference>
<sequence length="462" mass="49655">MTWMPRHNSFRFLRTALVLVALMWGLGSAQASWLSPEQVQAQMQEFRRQTGVPGVAVAVLQGGQMTVQSLGVSPQARFKVASVSKSFTAAVILRLADQGKLDLDRPVTQYVPLVWQDSRGPAVTVRHLLNQTSGLSDGASGQLLTHTFTPPAELLADIAAAPLSAAAGERFEYANVNYALLALIAERVSGQSYAELLPSEVFAPLELGGEVRGDCAETPPQTAQGHTLLLRWAIPATEPHSNCLGSGNVVASAADLGRWLQENFSPSSTLLTPVQRRLMQQPGAAGDYGMGWYRIQQPDLPPYLGHGGNLVTYATHVVYDPSTQTGLAVLLDTNGPAALLTLNLLRERHGLPAVPMSSPSFWLDVVLLGLAAVALAWALWAVGRRQRWQAWAVAAPRWRVGLSLLLPILLLGVMVFAPTLAFTAPLTSWPVVLTLLPSSAGLWVAVAAILTGWAARLVFLNR</sequence>
<keyword evidence="2" id="KW-0732">Signal</keyword>
<dbReference type="PANTHER" id="PTHR46825:SF9">
    <property type="entry name" value="BETA-LACTAMASE-RELATED DOMAIN-CONTAINING PROTEIN"/>
    <property type="match status" value="1"/>
</dbReference>
<dbReference type="PANTHER" id="PTHR46825">
    <property type="entry name" value="D-ALANYL-D-ALANINE-CARBOXYPEPTIDASE/ENDOPEPTIDASE AMPH"/>
    <property type="match status" value="1"/>
</dbReference>
<dbReference type="AlphaFoldDB" id="A0A3S0RG47"/>
<keyword evidence="5" id="KW-1185">Reference proteome</keyword>
<evidence type="ECO:0000256" key="2">
    <source>
        <dbReference type="SAM" id="SignalP"/>
    </source>
</evidence>
<keyword evidence="4" id="KW-0378">Hydrolase</keyword>
<gene>
    <name evidence="4" type="ORF">EJ104_06720</name>
</gene>
<comment type="caution">
    <text evidence="4">The sequence shown here is derived from an EMBL/GenBank/DDBJ whole genome shotgun (WGS) entry which is preliminary data.</text>
</comment>
<keyword evidence="1" id="KW-0812">Transmembrane</keyword>
<dbReference type="InterPro" id="IPR050491">
    <property type="entry name" value="AmpC-like"/>
</dbReference>
<dbReference type="SUPFAM" id="SSF56601">
    <property type="entry name" value="beta-lactamase/transpeptidase-like"/>
    <property type="match status" value="1"/>
</dbReference>
<feature type="transmembrane region" description="Helical" evidence="1">
    <location>
        <begin position="361"/>
        <end position="380"/>
    </location>
</feature>
<dbReference type="InterPro" id="IPR023650">
    <property type="entry name" value="Beta-lactam_class-A_AS"/>
</dbReference>
<protein>
    <submittedName>
        <fullName evidence="4">Class A beta-lactamase-related serine hydrolase</fullName>
    </submittedName>
</protein>
<reference evidence="4 5" key="1">
    <citation type="submission" date="2018-12" db="EMBL/GenBank/DDBJ databases">
        <title>Deinococcus radiophilus ATCC 27603 genome sequencing and assembly.</title>
        <authorList>
            <person name="Maclea K.S."/>
            <person name="Maynard C.R."/>
        </authorList>
    </citation>
    <scope>NUCLEOTIDE SEQUENCE [LARGE SCALE GENOMIC DNA]</scope>
    <source>
        <strain evidence="4 5">ATCC 27603</strain>
    </source>
</reference>
<evidence type="ECO:0000313" key="5">
    <source>
        <dbReference type="Proteomes" id="UP000277766"/>
    </source>
</evidence>
<feature type="domain" description="Beta-lactamase-related" evidence="3">
    <location>
        <begin position="41"/>
        <end position="338"/>
    </location>
</feature>
<dbReference type="InterPro" id="IPR012338">
    <property type="entry name" value="Beta-lactam/transpept-like"/>
</dbReference>
<dbReference type="InterPro" id="IPR001466">
    <property type="entry name" value="Beta-lactam-related"/>
</dbReference>